<evidence type="ECO:0000256" key="2">
    <source>
        <dbReference type="ARBA" id="ARBA00004222"/>
    </source>
</evidence>
<evidence type="ECO:0000256" key="7">
    <source>
        <dbReference type="ARBA" id="ARBA00023034"/>
    </source>
</evidence>
<dbReference type="InterPro" id="IPR021773">
    <property type="entry name" value="TPC11"/>
</dbReference>
<comment type="subcellular location">
    <subcellularLocation>
        <location evidence="2">Golgi apparatus</location>
        <location evidence="2">cis-Golgi network</location>
    </subcellularLocation>
</comment>
<proteinExistence type="inferred from homology"/>
<keyword evidence="7" id="KW-0333">Golgi apparatus</keyword>
<comment type="similarity">
    <text evidence="3">Belongs to the TRAPPC11 family.</text>
</comment>
<feature type="domain" description="Trafficking protein particle complex subunit 11" evidence="8">
    <location>
        <begin position="266"/>
        <end position="519"/>
    </location>
</feature>
<dbReference type="GO" id="GO:0005794">
    <property type="term" value="C:Golgi apparatus"/>
    <property type="evidence" value="ECO:0007669"/>
    <property type="project" value="UniProtKB-SubCell"/>
</dbReference>
<sequence>MKALEIGDLPEELTCRPKANVGFMGLDPQNNNIHSAVWQAFTSNRGPDRAPISFNLLPEKHQFPKPKPKHPSYEWYDERGILKTNWLHKHMVEVPAVVILFYDLDWDDQNWAEKRNDCAATLKALRGSVQSRNMKVALVLVQNSPSIPVGDSILATERAHSLCTACDLQPKSLFVLPYSDHLFGFILRLESAFLEIAQGYYTAQCKHIRAHKEFLNKNNHQLLLIRHQFKMAFMHELKQDPTSALRHYKQAYTNLCELKVTERNSLEVKTVAGFLNYKLCQLAFVLNVPLDAIHQFRKHIDYFRDHTGSPRLAFEHSVWLSKQFSHFGDLFEDAVQLGLTAIQTQHPGFYYQQAANNAMGRKEQAHKISTDMTSYPDPDPLEGMDSLEFYGQRPWQNNQSAKGECPDPQLEENGIKALLYREKLVDHSALVIPLLSSAVAQFKKYRCPRMKRHLMVQIAEEYYSNKEYDKALSILTHILWDYRTERWRPLVSDILTTGLKCAYLSASVPEFLMLGLEFISSWILGSQEDKSSVQTSVFNIIERKHPVAYPGLSESEVSSADVAWRNALSAPTEDQTHNLEMDHIVQSIECKVHFTQHSFSADQRVCLKVYLRSNCPLPIKATSLSVHFNTPRLKHYNDFCIVDDTCPGNSLHLVPRRTQAFSFAFLSKPCDVNTEIQVASVHLQLGSKEGFGLMLVWNVDKASLTSRAGLAWDRIPKRSFVGGEEIGFHQLPQLSSTRIHQRRACIRVDLDHKPPVLLHEFYPLSVKITSEEASPLTDVCLSLGLVDDLDPKYYSSTHFTCEDGDVPSQPTSKLHGFHVDDILPAEQRKQTILLRNSEIGIRRIFVKVAYKTDVEVDDQTLCCSCSKEIQMDLECIEPFTFSTSILNMKFETAESVRAEEQFIVQVDIASKCPLQLELVSGTLELAHHVTSVDKDVRSLVENVGLCNEEAARDLFCLVAPSAMETPTCLGKYTLQWKRKQSTTVAEHSVSLPTVAVQACPLLLELQAPAHGSVRTPLTVSYVVHNRTLLAQDIELFMDSSDSFMYSGNKQLHFRILPREQQMLTYNLYPLVSGYVPLPRMHIVINPNTVNASTLDALIGEMVPSHIFIMPQSKNGAQVASRQLPW</sequence>
<accession>A0A2R5LAW4</accession>
<evidence type="ECO:0000256" key="6">
    <source>
        <dbReference type="ARBA" id="ARBA00022892"/>
    </source>
</evidence>
<dbReference type="PANTHER" id="PTHR14374:SF0">
    <property type="entry name" value="TRAFFICKING PROTEIN PARTICLE COMPLEX SUBUNIT 11"/>
    <property type="match status" value="1"/>
</dbReference>
<dbReference type="PANTHER" id="PTHR14374">
    <property type="entry name" value="FOIE GRAS"/>
    <property type="match status" value="1"/>
</dbReference>
<dbReference type="InterPro" id="IPR025876">
    <property type="entry name" value="TRAPPC11_C"/>
</dbReference>
<comment type="function">
    <text evidence="1">Involved in endoplasmic reticulum to Golgi apparatus trafficking at a very early stage.</text>
</comment>
<evidence type="ECO:0000256" key="1">
    <source>
        <dbReference type="ARBA" id="ARBA00001995"/>
    </source>
</evidence>
<organism evidence="10">
    <name type="scientific">Ornithodoros turicata</name>
    <dbReference type="NCBI Taxonomy" id="34597"/>
    <lineage>
        <taxon>Eukaryota</taxon>
        <taxon>Metazoa</taxon>
        <taxon>Ecdysozoa</taxon>
        <taxon>Arthropoda</taxon>
        <taxon>Chelicerata</taxon>
        <taxon>Arachnida</taxon>
        <taxon>Acari</taxon>
        <taxon>Parasitiformes</taxon>
        <taxon>Ixodida</taxon>
        <taxon>Ixodoidea</taxon>
        <taxon>Argasidae</taxon>
        <taxon>Ornithodorinae</taxon>
        <taxon>Ornithodoros</taxon>
    </lineage>
</organism>
<protein>
    <recommendedName>
        <fullName evidence="4">Trafficking protein particle complex subunit 11</fullName>
    </recommendedName>
</protein>
<feature type="domain" description="Trafficking protein particle complex subunit 11 C-terminal" evidence="9">
    <location>
        <begin position="1031"/>
        <end position="1082"/>
    </location>
</feature>
<name>A0A2R5LAW4_9ACAR</name>
<evidence type="ECO:0000259" key="8">
    <source>
        <dbReference type="Pfam" id="PF11817"/>
    </source>
</evidence>
<dbReference type="Pfam" id="PF11817">
    <property type="entry name" value="Foie-gras_1"/>
    <property type="match status" value="1"/>
</dbReference>
<dbReference type="GO" id="GO:0016192">
    <property type="term" value="P:vesicle-mediated transport"/>
    <property type="evidence" value="ECO:0007669"/>
    <property type="project" value="UniProtKB-KW"/>
</dbReference>
<dbReference type="EMBL" id="GGLE01002479">
    <property type="protein sequence ID" value="MBY06605.1"/>
    <property type="molecule type" value="Transcribed_RNA"/>
</dbReference>
<reference evidence="10" key="1">
    <citation type="submission" date="2018-03" db="EMBL/GenBank/DDBJ databases">
        <title>The relapsing fever spirochete Borrelia turicatae persists in the highly oxidative environment of its soft-bodied tick vector.</title>
        <authorList>
            <person name="Bourret T.J."/>
            <person name="Boyle W.K."/>
            <person name="Valenzuela J.G."/>
            <person name="Oliveira F."/>
            <person name="Lopez J.E."/>
        </authorList>
    </citation>
    <scope>NUCLEOTIDE SEQUENCE</scope>
    <source>
        <strain evidence="10">Kansas strain/isolate</strain>
        <tissue evidence="10">Salivary glands</tissue>
    </source>
</reference>
<evidence type="ECO:0000313" key="10">
    <source>
        <dbReference type="EMBL" id="MBY06605.1"/>
    </source>
</evidence>
<evidence type="ECO:0000256" key="3">
    <source>
        <dbReference type="ARBA" id="ARBA00007051"/>
    </source>
</evidence>
<keyword evidence="5" id="KW-0813">Transport</keyword>
<keyword evidence="6" id="KW-0931">ER-Golgi transport</keyword>
<evidence type="ECO:0000256" key="4">
    <source>
        <dbReference type="ARBA" id="ARBA00021520"/>
    </source>
</evidence>
<evidence type="ECO:0000259" key="9">
    <source>
        <dbReference type="Pfam" id="PF12742"/>
    </source>
</evidence>
<dbReference type="AlphaFoldDB" id="A0A2R5LAW4"/>
<dbReference type="Pfam" id="PF12742">
    <property type="entry name" value="Gryzun-like"/>
    <property type="match status" value="1"/>
</dbReference>
<evidence type="ECO:0000256" key="5">
    <source>
        <dbReference type="ARBA" id="ARBA00022448"/>
    </source>
</evidence>